<dbReference type="RefSeq" id="WP_024830191.1">
    <property type="nucleotide sequence ID" value="NZ_CP028843.1"/>
</dbReference>
<keyword evidence="2" id="KW-1185">Reference proteome</keyword>
<organism evidence="1 2">
    <name type="scientific">Methylobacterium currus</name>
    <dbReference type="NCBI Taxonomy" id="2051553"/>
    <lineage>
        <taxon>Bacteria</taxon>
        <taxon>Pseudomonadati</taxon>
        <taxon>Pseudomonadota</taxon>
        <taxon>Alphaproteobacteria</taxon>
        <taxon>Hyphomicrobiales</taxon>
        <taxon>Methylobacteriaceae</taxon>
        <taxon>Methylobacterium</taxon>
    </lineage>
</organism>
<dbReference type="OrthoDB" id="7973138at2"/>
<evidence type="ECO:0000313" key="1">
    <source>
        <dbReference type="EMBL" id="AWB22457.1"/>
    </source>
</evidence>
<dbReference type="Proteomes" id="UP000244755">
    <property type="component" value="Chromosome 1"/>
</dbReference>
<evidence type="ECO:0000313" key="2">
    <source>
        <dbReference type="Proteomes" id="UP000244755"/>
    </source>
</evidence>
<sequence length="371" mass="41810">MDDARYTLHPSSDRDSRHDPATIATLLGHIRHDLVRQRFRLSLMGAQVPEVVNVTSDRPDVAVADVDRSAQHRMTPEFSDEARRLAVREHLNDQMRPILRAVAQIAGLDLAIWKARIDGPMPLTDPDLVQALPAVFASGAFREARRACRDLTLLPPELKVYGEKPFDLGFRGRPPAKILADHPCWDLPFLPGAQTLDCWTIHDASEFMSSWPPDPGDLKEPMDAWDALTADLWLRQHKLSDGQEADRRNPVVAYREGRTKKSPLKVLAGLDEDALLVLTDAVLCERLRRDVMAVLMQDRADLIHAGLEMVACGYLCLDDVRAALAFHDDAQEDAFAEAFAENDDWMSEWIVDWSVWLISRYDWPLVAASRA</sequence>
<proteinExistence type="predicted"/>
<protein>
    <submittedName>
        <fullName evidence="1">Uncharacterized protein</fullName>
    </submittedName>
</protein>
<dbReference type="EMBL" id="CP028843">
    <property type="protein sequence ID" value="AWB22457.1"/>
    <property type="molecule type" value="Genomic_DNA"/>
</dbReference>
<accession>A0A2R4WLN2</accession>
<gene>
    <name evidence="1" type="ORF">DA075_17335</name>
</gene>
<dbReference type="AlphaFoldDB" id="A0A2R4WLN2"/>
<dbReference type="KEGG" id="mee:DA075_17335"/>
<reference evidence="1 2" key="1">
    <citation type="submission" date="2018-04" db="EMBL/GenBank/DDBJ databases">
        <title>Methylobacterium sp. PR1016A genome.</title>
        <authorList>
            <person name="Park W."/>
        </authorList>
    </citation>
    <scope>NUCLEOTIDE SEQUENCE [LARGE SCALE GENOMIC DNA]</scope>
    <source>
        <strain evidence="1 2">PR1016A</strain>
    </source>
</reference>
<name>A0A2R4WLN2_9HYPH</name>